<dbReference type="SUPFAM" id="SSF51695">
    <property type="entry name" value="PLC-like phosphodiesterases"/>
    <property type="match status" value="1"/>
</dbReference>
<dbReference type="EMBL" id="PZZP01000001">
    <property type="protein sequence ID" value="PTM59784.1"/>
    <property type="molecule type" value="Genomic_DNA"/>
</dbReference>
<dbReference type="CDD" id="cd08613">
    <property type="entry name" value="GDPD_GDE4_like_1"/>
    <property type="match status" value="1"/>
</dbReference>
<proteinExistence type="predicted"/>
<evidence type="ECO:0000313" key="2">
    <source>
        <dbReference type="EMBL" id="PTM59784.1"/>
    </source>
</evidence>
<organism evidence="2 3">
    <name type="scientific">Desmospora activa DSM 45169</name>
    <dbReference type="NCBI Taxonomy" id="1121389"/>
    <lineage>
        <taxon>Bacteria</taxon>
        <taxon>Bacillati</taxon>
        <taxon>Bacillota</taxon>
        <taxon>Bacilli</taxon>
        <taxon>Bacillales</taxon>
        <taxon>Thermoactinomycetaceae</taxon>
        <taxon>Desmospora</taxon>
    </lineage>
</organism>
<dbReference type="InterPro" id="IPR030395">
    <property type="entry name" value="GP_PDE_dom"/>
</dbReference>
<dbReference type="Gene3D" id="3.20.20.190">
    <property type="entry name" value="Phosphatidylinositol (PI) phosphodiesterase"/>
    <property type="match status" value="1"/>
</dbReference>
<feature type="domain" description="GP-PDE" evidence="1">
    <location>
        <begin position="66"/>
        <end position="331"/>
    </location>
</feature>
<dbReference type="AlphaFoldDB" id="A0A2T4ZD12"/>
<dbReference type="RefSeq" id="WP_107727039.1">
    <property type="nucleotide sequence ID" value="NZ_PZZP01000001.1"/>
</dbReference>
<sequence length="336" mass="37576">MEKSQRIKRLIRKSLRSKLLWCMIILLVFIYMNNSSIFAKPQTGEPLLLAHRGLGQTFDLDGVTNDTCTATRIHPPDHPYLENTIAGMEAAFAAGADVVEFDVHPTTDGQFAVFHDWTLDCRTDGTGETRTHTLAELKKLDIGYGYSADGGKTYPFRGKGVGLMPSLDEVLETFPDQSFLIHIKSDDPAEGEQLAKHLSALSPDERKRLTVYGGDQPIAALNEHLPDMHVMSKASMKSCLLPYIAIGWTGIVPEACEQTQLHIPENIAPWLWGWPDRFLNRMDRVDTRVILVGDGGDFSSGFDTPQDLERLPSDYRGGIWTNRIDRVAPLLLKQEK</sequence>
<evidence type="ECO:0000313" key="3">
    <source>
        <dbReference type="Proteomes" id="UP000241639"/>
    </source>
</evidence>
<keyword evidence="3" id="KW-1185">Reference proteome</keyword>
<dbReference type="GO" id="GO:0008081">
    <property type="term" value="F:phosphoric diester hydrolase activity"/>
    <property type="evidence" value="ECO:0007669"/>
    <property type="project" value="InterPro"/>
</dbReference>
<reference evidence="2 3" key="1">
    <citation type="submission" date="2018-04" db="EMBL/GenBank/DDBJ databases">
        <title>Genomic Encyclopedia of Archaeal and Bacterial Type Strains, Phase II (KMG-II): from individual species to whole genera.</title>
        <authorList>
            <person name="Goeker M."/>
        </authorList>
    </citation>
    <scope>NUCLEOTIDE SEQUENCE [LARGE SCALE GENOMIC DNA]</scope>
    <source>
        <strain evidence="2 3">DSM 45169</strain>
    </source>
</reference>
<dbReference type="OrthoDB" id="384721at2"/>
<dbReference type="Proteomes" id="UP000241639">
    <property type="component" value="Unassembled WGS sequence"/>
</dbReference>
<dbReference type="PANTHER" id="PTHR43805:SF1">
    <property type="entry name" value="GP-PDE DOMAIN-CONTAINING PROTEIN"/>
    <property type="match status" value="1"/>
</dbReference>
<comment type="caution">
    <text evidence="2">The sequence shown here is derived from an EMBL/GenBank/DDBJ whole genome shotgun (WGS) entry which is preliminary data.</text>
</comment>
<gene>
    <name evidence="2" type="ORF">C8J48_2415</name>
</gene>
<name>A0A2T4ZD12_9BACL</name>
<dbReference type="Pfam" id="PF03009">
    <property type="entry name" value="GDPD"/>
    <property type="match status" value="1"/>
</dbReference>
<dbReference type="PANTHER" id="PTHR43805">
    <property type="entry name" value="GLYCEROPHOSPHORYL DIESTER PHOSPHODIESTERASE"/>
    <property type="match status" value="1"/>
</dbReference>
<dbReference type="PROSITE" id="PS51704">
    <property type="entry name" value="GP_PDE"/>
    <property type="match status" value="1"/>
</dbReference>
<evidence type="ECO:0000259" key="1">
    <source>
        <dbReference type="PROSITE" id="PS51704"/>
    </source>
</evidence>
<dbReference type="GO" id="GO:0006629">
    <property type="term" value="P:lipid metabolic process"/>
    <property type="evidence" value="ECO:0007669"/>
    <property type="project" value="InterPro"/>
</dbReference>
<accession>A0A2T4ZD12</accession>
<dbReference type="InterPro" id="IPR017946">
    <property type="entry name" value="PLC-like_Pdiesterase_TIM-brl"/>
</dbReference>
<protein>
    <submittedName>
        <fullName evidence="2">Glycerophosphoryl diester phosphodiesterase</fullName>
    </submittedName>
</protein>